<sequence>MMVCFKMIDYTLNNTGRKKVSIITIINAIKIATFVSKNTKGQIICHTWLL</sequence>
<accession>A0A139KMJ6</accession>
<proteinExistence type="predicted"/>
<organism evidence="1">
    <name type="scientific">Bacteroides intestinalis</name>
    <dbReference type="NCBI Taxonomy" id="329854"/>
    <lineage>
        <taxon>Bacteria</taxon>
        <taxon>Pseudomonadati</taxon>
        <taxon>Bacteroidota</taxon>
        <taxon>Bacteroidia</taxon>
        <taxon>Bacteroidales</taxon>
        <taxon>Bacteroidaceae</taxon>
        <taxon>Bacteroides</taxon>
    </lineage>
</organism>
<gene>
    <name evidence="1" type="ORF">HMPREF2531_05434</name>
</gene>
<protein>
    <submittedName>
        <fullName evidence="1">Uncharacterized protein</fullName>
    </submittedName>
</protein>
<name>A0A139KMJ6_9BACE</name>
<reference evidence="1 2" key="1">
    <citation type="submission" date="2016-02" db="EMBL/GenBank/DDBJ databases">
        <authorList>
            <person name="Wen L."/>
            <person name="He K."/>
            <person name="Yang H."/>
        </authorList>
    </citation>
    <scope>NUCLEOTIDE SEQUENCE [LARGE SCALE GENOMIC DNA]</scope>
    <source>
        <strain evidence="1 2">KLE1704</strain>
    </source>
</reference>
<dbReference type="AlphaFoldDB" id="A0A139KMJ6"/>
<comment type="caution">
    <text evidence="1">The sequence shown here is derived from an EMBL/GenBank/DDBJ whole genome shotgun (WGS) entry which is preliminary data.</text>
</comment>
<evidence type="ECO:0000313" key="1">
    <source>
        <dbReference type="EMBL" id="KXT40417.1"/>
    </source>
</evidence>
<dbReference type="Proteomes" id="UP000070319">
    <property type="component" value="Unassembled WGS sequence"/>
</dbReference>
<dbReference type="EMBL" id="LTDF01000179">
    <property type="protein sequence ID" value="KXT40417.1"/>
    <property type="molecule type" value="Genomic_DNA"/>
</dbReference>
<evidence type="ECO:0000313" key="2">
    <source>
        <dbReference type="Proteomes" id="UP000070319"/>
    </source>
</evidence>